<dbReference type="Proteomes" id="UP001372338">
    <property type="component" value="Unassembled WGS sequence"/>
</dbReference>
<evidence type="ECO:0000313" key="1">
    <source>
        <dbReference type="EMBL" id="KAK7272841.1"/>
    </source>
</evidence>
<proteinExistence type="predicted"/>
<gene>
    <name evidence="1" type="ORF">RIF29_13881</name>
</gene>
<name>A0AAN9FCS4_CROPI</name>
<organism evidence="1 2">
    <name type="scientific">Crotalaria pallida</name>
    <name type="common">Smooth rattlebox</name>
    <name type="synonym">Crotalaria striata</name>
    <dbReference type="NCBI Taxonomy" id="3830"/>
    <lineage>
        <taxon>Eukaryota</taxon>
        <taxon>Viridiplantae</taxon>
        <taxon>Streptophyta</taxon>
        <taxon>Embryophyta</taxon>
        <taxon>Tracheophyta</taxon>
        <taxon>Spermatophyta</taxon>
        <taxon>Magnoliopsida</taxon>
        <taxon>eudicotyledons</taxon>
        <taxon>Gunneridae</taxon>
        <taxon>Pentapetalae</taxon>
        <taxon>rosids</taxon>
        <taxon>fabids</taxon>
        <taxon>Fabales</taxon>
        <taxon>Fabaceae</taxon>
        <taxon>Papilionoideae</taxon>
        <taxon>50 kb inversion clade</taxon>
        <taxon>genistoids sensu lato</taxon>
        <taxon>core genistoids</taxon>
        <taxon>Crotalarieae</taxon>
        <taxon>Crotalaria</taxon>
    </lineage>
</organism>
<reference evidence="1 2" key="1">
    <citation type="submission" date="2024-01" db="EMBL/GenBank/DDBJ databases">
        <title>The genomes of 5 underutilized Papilionoideae crops provide insights into root nodulation and disease resistanc.</title>
        <authorList>
            <person name="Yuan L."/>
        </authorList>
    </citation>
    <scope>NUCLEOTIDE SEQUENCE [LARGE SCALE GENOMIC DNA]</scope>
    <source>
        <strain evidence="1">ZHUSHIDOU_FW_LH</strain>
        <tissue evidence="1">Leaf</tissue>
    </source>
</reference>
<evidence type="ECO:0000313" key="2">
    <source>
        <dbReference type="Proteomes" id="UP001372338"/>
    </source>
</evidence>
<comment type="caution">
    <text evidence="1">The sequence shown here is derived from an EMBL/GenBank/DDBJ whole genome shotgun (WGS) entry which is preliminary data.</text>
</comment>
<keyword evidence="2" id="KW-1185">Reference proteome</keyword>
<dbReference type="EMBL" id="JAYWIO010000003">
    <property type="protein sequence ID" value="KAK7272841.1"/>
    <property type="molecule type" value="Genomic_DNA"/>
</dbReference>
<sequence length="140" mass="15642">MPRLNSIVLYSQPRTKQLLSQTRFPLSSILTHKHVSHRPQPPSQTLFLFSNSLTHSNTLTHSLTHPLTHPLTHSLTHSNSFSLSLSSSSHPQTVSLSLKHASSLSLSLTIMSPSRLHHSLAIWLMKISNQYSKGYACGWI</sequence>
<accession>A0AAN9FCS4</accession>
<dbReference type="AlphaFoldDB" id="A0AAN9FCS4"/>
<protein>
    <submittedName>
        <fullName evidence="1">Uncharacterized protein</fullName>
    </submittedName>
</protein>